<dbReference type="Gene3D" id="3.40.50.1820">
    <property type="entry name" value="alpha/beta hydrolase"/>
    <property type="match status" value="1"/>
</dbReference>
<organism evidence="1 2">
    <name type="scientific">Pannus brasiliensis CCIBt3594</name>
    <dbReference type="NCBI Taxonomy" id="1427578"/>
    <lineage>
        <taxon>Bacteria</taxon>
        <taxon>Bacillati</taxon>
        <taxon>Cyanobacteriota</taxon>
        <taxon>Cyanophyceae</taxon>
        <taxon>Oscillatoriophycideae</taxon>
        <taxon>Chroococcales</taxon>
        <taxon>Microcystaceae</taxon>
        <taxon>Pannus</taxon>
    </lineage>
</organism>
<dbReference type="GO" id="GO:0016787">
    <property type="term" value="F:hydrolase activity"/>
    <property type="evidence" value="ECO:0007669"/>
    <property type="project" value="UniProtKB-KW"/>
</dbReference>
<dbReference type="Proteomes" id="UP001328733">
    <property type="component" value="Unassembled WGS sequence"/>
</dbReference>
<evidence type="ECO:0000313" key="1">
    <source>
        <dbReference type="EMBL" id="MEG3436938.1"/>
    </source>
</evidence>
<protein>
    <submittedName>
        <fullName evidence="1">Alpha/beta fold hydrolase</fullName>
    </submittedName>
</protein>
<dbReference type="Pfam" id="PF02089">
    <property type="entry name" value="Palm_thioest"/>
    <property type="match status" value="1"/>
</dbReference>
<comment type="caution">
    <text evidence="1">The sequence shown here is derived from an EMBL/GenBank/DDBJ whole genome shotgun (WGS) entry which is preliminary data.</text>
</comment>
<dbReference type="EMBL" id="JBAFSM010000011">
    <property type="protein sequence ID" value="MEG3436938.1"/>
    <property type="molecule type" value="Genomic_DNA"/>
</dbReference>
<dbReference type="PANTHER" id="PTHR37946:SF1">
    <property type="entry name" value="SLL1969 PROTEIN"/>
    <property type="match status" value="1"/>
</dbReference>
<dbReference type="SUPFAM" id="SSF53474">
    <property type="entry name" value="alpha/beta-Hydrolases"/>
    <property type="match status" value="1"/>
</dbReference>
<sequence length="194" mass="21682">MNPVVLVHGFLDTIAVFDPMTEYLTGHGWPVHRLNLVPNHGYEKLEVLASQVANYIDNHFAPGTAIDLVGFSMGGLVTRYYLQRLGGIDRVQRYINISAPNRGTLTAYSLPLMGIRQMCPDSQFLADLDRDCRQILGKIKTTIIWTPFDMMIVPAHGSCLGVGKEIIIPVLLHAWMVRDRRVLATIKEALSEPV</sequence>
<proteinExistence type="predicted"/>
<reference evidence="1 2" key="1">
    <citation type="submission" date="2024-01" db="EMBL/GenBank/DDBJ databases">
        <title>Genomic insights into the taxonomy and metabolism of the cyanobacterium Pannus brasiliensis CCIBt3594.</title>
        <authorList>
            <person name="Machado M."/>
            <person name="Botero N.B."/>
            <person name="Andreote A.P.D."/>
            <person name="Feitosa A.M.T."/>
            <person name="Popin R."/>
            <person name="Sivonen K."/>
            <person name="Fiore M.F."/>
        </authorList>
    </citation>
    <scope>NUCLEOTIDE SEQUENCE [LARGE SCALE GENOMIC DNA]</scope>
    <source>
        <strain evidence="1 2">CCIBt3594</strain>
    </source>
</reference>
<keyword evidence="1" id="KW-0378">Hydrolase</keyword>
<name>A0AAW9QTT8_9CHRO</name>
<accession>A0AAW9QTT8</accession>
<dbReference type="AlphaFoldDB" id="A0AAW9QTT8"/>
<gene>
    <name evidence="1" type="ORF">V0288_07380</name>
</gene>
<evidence type="ECO:0000313" key="2">
    <source>
        <dbReference type="Proteomes" id="UP001328733"/>
    </source>
</evidence>
<keyword evidence="2" id="KW-1185">Reference proteome</keyword>
<dbReference type="PANTHER" id="PTHR37946">
    <property type="entry name" value="SLL1969 PROTEIN"/>
    <property type="match status" value="1"/>
</dbReference>
<dbReference type="InterPro" id="IPR029058">
    <property type="entry name" value="AB_hydrolase_fold"/>
</dbReference>
<dbReference type="RefSeq" id="WP_332864407.1">
    <property type="nucleotide sequence ID" value="NZ_JBAFSM010000011.1"/>
</dbReference>